<comment type="caution">
    <text evidence="1">The sequence shown here is derived from an EMBL/GenBank/DDBJ whole genome shotgun (WGS) entry which is preliminary data.</text>
</comment>
<keyword evidence="2" id="KW-1185">Reference proteome</keyword>
<dbReference type="Proteomes" id="UP000703720">
    <property type="component" value="Unassembled WGS sequence"/>
</dbReference>
<protein>
    <submittedName>
        <fullName evidence="1">Uncharacterized protein</fullName>
    </submittedName>
</protein>
<dbReference type="EMBL" id="JAGIOA010000001">
    <property type="protein sequence ID" value="MBP2379532.1"/>
    <property type="molecule type" value="Genomic_DNA"/>
</dbReference>
<organism evidence="1 2">
    <name type="scientific">Microbacterium phyllosphaerae</name>
    <dbReference type="NCBI Taxonomy" id="124798"/>
    <lineage>
        <taxon>Bacteria</taxon>
        <taxon>Bacillati</taxon>
        <taxon>Actinomycetota</taxon>
        <taxon>Actinomycetes</taxon>
        <taxon>Micrococcales</taxon>
        <taxon>Microbacteriaceae</taxon>
        <taxon>Microbacterium</taxon>
    </lineage>
</organism>
<evidence type="ECO:0000313" key="2">
    <source>
        <dbReference type="Proteomes" id="UP000703720"/>
    </source>
</evidence>
<name>A0ABS4WTK3_9MICO</name>
<reference evidence="1 2" key="1">
    <citation type="submission" date="2021-03" db="EMBL/GenBank/DDBJ databases">
        <title>Sequencing the genomes of 1000 actinobacteria strains.</title>
        <authorList>
            <person name="Klenk H.-P."/>
        </authorList>
    </citation>
    <scope>NUCLEOTIDE SEQUENCE [LARGE SCALE GENOMIC DNA]</scope>
    <source>
        <strain evidence="1 2">DSM 13468</strain>
    </source>
</reference>
<proteinExistence type="predicted"/>
<gene>
    <name evidence="1" type="ORF">JOF42_003027</name>
</gene>
<sequence>MPDLLAGARLELTSDEVDALNSVSEWTPAKA</sequence>
<accession>A0ABS4WTK3</accession>
<evidence type="ECO:0000313" key="1">
    <source>
        <dbReference type="EMBL" id="MBP2379532.1"/>
    </source>
</evidence>